<keyword evidence="4" id="KW-1185">Reference proteome</keyword>
<dbReference type="Proteomes" id="UP000182491">
    <property type="component" value="Unassembled WGS sequence"/>
</dbReference>
<dbReference type="AlphaFoldDB" id="A0A1I7J6A2"/>
<feature type="signal peptide" evidence="1">
    <location>
        <begin position="1"/>
        <end position="36"/>
    </location>
</feature>
<dbReference type="OrthoDB" id="1467485at2"/>
<organism evidence="3 4">
    <name type="scientific">Pontibacter akesuensis</name>
    <dbReference type="NCBI Taxonomy" id="388950"/>
    <lineage>
        <taxon>Bacteria</taxon>
        <taxon>Pseudomonadati</taxon>
        <taxon>Bacteroidota</taxon>
        <taxon>Cytophagia</taxon>
        <taxon>Cytophagales</taxon>
        <taxon>Hymenobacteraceae</taxon>
        <taxon>Pontibacter</taxon>
    </lineage>
</organism>
<evidence type="ECO:0000313" key="4">
    <source>
        <dbReference type="Proteomes" id="UP000182491"/>
    </source>
</evidence>
<evidence type="ECO:0000256" key="1">
    <source>
        <dbReference type="SAM" id="SignalP"/>
    </source>
</evidence>
<gene>
    <name evidence="3" type="ORF">SAMN04487941_2534</name>
</gene>
<keyword evidence="1" id="KW-0732">Signal</keyword>
<dbReference type="InterPro" id="IPR025665">
    <property type="entry name" value="Beta-barrel_OMP_2"/>
</dbReference>
<proteinExistence type="predicted"/>
<dbReference type="Pfam" id="PF13568">
    <property type="entry name" value="OMP_b-brl_2"/>
    <property type="match status" value="1"/>
</dbReference>
<reference evidence="4" key="1">
    <citation type="submission" date="2016-10" db="EMBL/GenBank/DDBJ databases">
        <authorList>
            <person name="Varghese N."/>
        </authorList>
    </citation>
    <scope>NUCLEOTIDE SEQUENCE [LARGE SCALE GENOMIC DNA]</scope>
    <source>
        <strain evidence="4">DSM 18820</strain>
    </source>
</reference>
<feature type="chain" id="PRO_5010381662" evidence="1">
    <location>
        <begin position="37"/>
        <end position="255"/>
    </location>
</feature>
<accession>A0A1I7J6A2</accession>
<dbReference type="EMBL" id="FPCA01000003">
    <property type="protein sequence ID" value="SFU80726.1"/>
    <property type="molecule type" value="Genomic_DNA"/>
</dbReference>
<feature type="domain" description="Outer membrane protein beta-barrel" evidence="2">
    <location>
        <begin position="33"/>
        <end position="226"/>
    </location>
</feature>
<name>A0A1I7J6A2_9BACT</name>
<evidence type="ECO:0000259" key="2">
    <source>
        <dbReference type="Pfam" id="PF13568"/>
    </source>
</evidence>
<evidence type="ECO:0000313" key="3">
    <source>
        <dbReference type="EMBL" id="SFU80726.1"/>
    </source>
</evidence>
<dbReference type="STRING" id="388950.GCA_001611675_02531"/>
<sequence>MAFTHIWNKLHLHRQKVALCLLAVLLLLGNTTQAQQRDKALNKPGYDDRPVHYGFYLAVPLTKYNLQHSQAYVDQIRSVDPNISVRTKTDIGFYTGLVLNVRLAQYLDARFVPGVGFYGRTIEFRNIEVPNQETEDLMIETIANTMVELPLLLKYKSKRRSNFRPYLVAGVKPSIDLGKGNSGASGAMLLEVEQYDLALEYGIGLDVFYPYFKFAPELRFSHGLINQHKPVEGSQYSAYIQKLTNHNVSLILFFE</sequence>
<dbReference type="RefSeq" id="WP_082815381.1">
    <property type="nucleotide sequence ID" value="NZ_BMXC01000003.1"/>
</dbReference>
<protein>
    <submittedName>
        <fullName evidence="3">Probable protein-translocating porin PorT</fullName>
    </submittedName>
</protein>